<name>A0A0S8GBE0_UNCW3</name>
<dbReference type="InterPro" id="IPR025758">
    <property type="entry name" value="Fic/DOC_N"/>
</dbReference>
<evidence type="ECO:0000256" key="1">
    <source>
        <dbReference type="PIRSR" id="PIRSR038925-1"/>
    </source>
</evidence>
<reference evidence="5 6" key="1">
    <citation type="journal article" date="2015" name="Microbiome">
        <title>Genomic resolution of linkages in carbon, nitrogen, and sulfur cycling among widespread estuary sediment bacteria.</title>
        <authorList>
            <person name="Baker B.J."/>
            <person name="Lazar C.S."/>
            <person name="Teske A.P."/>
            <person name="Dick G.J."/>
        </authorList>
    </citation>
    <scope>NUCLEOTIDE SEQUENCE [LARGE SCALE GENOMIC DNA]</scope>
    <source>
        <strain evidence="5">SM23_60</strain>
    </source>
</reference>
<evidence type="ECO:0000259" key="4">
    <source>
        <dbReference type="PROSITE" id="PS51459"/>
    </source>
</evidence>
<evidence type="ECO:0000256" key="3">
    <source>
        <dbReference type="PIRSR" id="PIRSR640198-2"/>
    </source>
</evidence>
<gene>
    <name evidence="5" type="ORF">AMJ87_10925</name>
</gene>
<feature type="active site" evidence="2">
    <location>
        <position position="214"/>
    </location>
</feature>
<organism evidence="5 6">
    <name type="scientific">candidate division WOR_3 bacterium SM23_60</name>
    <dbReference type="NCBI Taxonomy" id="1703780"/>
    <lineage>
        <taxon>Bacteria</taxon>
        <taxon>Bacteria division WOR-3</taxon>
    </lineage>
</organism>
<keyword evidence="1" id="KW-0067">ATP-binding</keyword>
<dbReference type="PANTHER" id="PTHR13504">
    <property type="entry name" value="FIDO DOMAIN-CONTAINING PROTEIN DDB_G0283145"/>
    <property type="match status" value="1"/>
</dbReference>
<feature type="binding site" evidence="1">
    <location>
        <position position="214"/>
    </location>
    <ligand>
        <name>ATP</name>
        <dbReference type="ChEBI" id="CHEBI:30616"/>
    </ligand>
</feature>
<dbReference type="Gene3D" id="1.10.3290.10">
    <property type="entry name" value="Fido-like domain"/>
    <property type="match status" value="1"/>
</dbReference>
<feature type="binding site" evidence="1">
    <location>
        <begin position="219"/>
        <end position="225"/>
    </location>
    <ligand>
        <name>ATP</name>
        <dbReference type="ChEBI" id="CHEBI:30616"/>
    </ligand>
</feature>
<dbReference type="AlphaFoldDB" id="A0A0S8GBE0"/>
<comment type="caution">
    <text evidence="5">The sequence shown here is derived from an EMBL/GenBank/DDBJ whole genome shotgun (WGS) entry which is preliminary data.</text>
</comment>
<dbReference type="InterPro" id="IPR003812">
    <property type="entry name" value="Fido"/>
</dbReference>
<dbReference type="Pfam" id="PF13784">
    <property type="entry name" value="Fic_N"/>
    <property type="match status" value="1"/>
</dbReference>
<feature type="binding site" evidence="3">
    <location>
        <begin position="218"/>
        <end position="225"/>
    </location>
    <ligand>
        <name>ATP</name>
        <dbReference type="ChEBI" id="CHEBI:30616"/>
    </ligand>
</feature>
<dbReference type="Proteomes" id="UP000051096">
    <property type="component" value="Unassembled WGS sequence"/>
</dbReference>
<dbReference type="InterPro" id="IPR036388">
    <property type="entry name" value="WH-like_DNA-bd_sf"/>
</dbReference>
<evidence type="ECO:0000313" key="5">
    <source>
        <dbReference type="EMBL" id="KPK69148.1"/>
    </source>
</evidence>
<dbReference type="EMBL" id="LJUO01000138">
    <property type="protein sequence ID" value="KPK69148.1"/>
    <property type="molecule type" value="Genomic_DNA"/>
</dbReference>
<feature type="binding site" evidence="1">
    <location>
        <position position="82"/>
    </location>
    <ligand>
        <name>ATP</name>
        <dbReference type="ChEBI" id="CHEBI:30616"/>
    </ligand>
</feature>
<dbReference type="Pfam" id="PF02661">
    <property type="entry name" value="Fic"/>
    <property type="match status" value="1"/>
</dbReference>
<evidence type="ECO:0000256" key="2">
    <source>
        <dbReference type="PIRSR" id="PIRSR640198-1"/>
    </source>
</evidence>
<feature type="domain" description="Fido" evidence="4">
    <location>
        <begin position="127"/>
        <end position="278"/>
    </location>
</feature>
<sequence length="380" mass="43612">MNIELFRKNTAGRLVKTADGYWAFVPKPLPPKLVWDDEFANLLSMASHSLGSLVGLGETLPNPHLLIYPFIRREAVLSSRIEGTQSSLSDLLLFEAAHIEKKKDVKEVENYVLALEHGMKRLKEIPLNLQLIKEMHKILMEGVWHGKAHPGEFRRQQNWIGPPGCNKLSATYVPPPVDEMSKALNDLEIFLKSQQAIPYLVKISLVHYQFEAIHPFIDGNGRVGRLLIILFLHQMDLLPKPLLYLSAFFEKYRREYYEHLLRVSQQGSWLSWIKYFLRGTITQSEDAMERARRLVNLQAEYRKKIHEQQLTPSAGKIVDLIFQRPVININSAASVLNLTFPAVSNAMKQLESIGLLRETTGQKRNMVYVAEKILKILEEP</sequence>
<dbReference type="Gene3D" id="1.10.10.10">
    <property type="entry name" value="Winged helix-like DNA-binding domain superfamily/Winged helix DNA-binding domain"/>
    <property type="match status" value="1"/>
</dbReference>
<dbReference type="PATRIC" id="fig|1703780.3.peg.1510"/>
<dbReference type="PIRSF" id="PIRSF038925">
    <property type="entry name" value="AMP-prot_trans"/>
    <property type="match status" value="1"/>
</dbReference>
<accession>A0A0S8GBE0</accession>
<feature type="binding site" evidence="1">
    <location>
        <position position="256"/>
    </location>
    <ligand>
        <name>ATP</name>
        <dbReference type="ChEBI" id="CHEBI:30616"/>
    </ligand>
</feature>
<feature type="binding site" evidence="3">
    <location>
        <begin position="256"/>
        <end position="257"/>
    </location>
    <ligand>
        <name>ATP</name>
        <dbReference type="ChEBI" id="CHEBI:30616"/>
    </ligand>
</feature>
<dbReference type="PANTHER" id="PTHR13504:SF38">
    <property type="entry name" value="FIDO DOMAIN-CONTAINING PROTEIN"/>
    <property type="match status" value="1"/>
</dbReference>
<dbReference type="InterPro" id="IPR036390">
    <property type="entry name" value="WH_DNA-bd_sf"/>
</dbReference>
<dbReference type="GO" id="GO:0005524">
    <property type="term" value="F:ATP binding"/>
    <property type="evidence" value="ECO:0007669"/>
    <property type="project" value="UniProtKB-KW"/>
</dbReference>
<protein>
    <submittedName>
        <fullName evidence="5">Cell filamentation protein Fic</fullName>
    </submittedName>
</protein>
<proteinExistence type="predicted"/>
<evidence type="ECO:0000313" key="6">
    <source>
        <dbReference type="Proteomes" id="UP000051096"/>
    </source>
</evidence>
<dbReference type="InterPro" id="IPR036597">
    <property type="entry name" value="Fido-like_dom_sf"/>
</dbReference>
<keyword evidence="1" id="KW-0547">Nucleotide-binding</keyword>
<dbReference type="PROSITE" id="PS51459">
    <property type="entry name" value="FIDO"/>
    <property type="match status" value="1"/>
</dbReference>
<dbReference type="InterPro" id="IPR026287">
    <property type="entry name" value="SoFic-like"/>
</dbReference>
<dbReference type="SUPFAM" id="SSF140931">
    <property type="entry name" value="Fic-like"/>
    <property type="match status" value="1"/>
</dbReference>
<dbReference type="InterPro" id="IPR040198">
    <property type="entry name" value="Fido_containing"/>
</dbReference>
<dbReference type="SUPFAM" id="SSF46785">
    <property type="entry name" value="Winged helix' DNA-binding domain"/>
    <property type="match status" value="1"/>
</dbReference>